<organism evidence="1">
    <name type="scientific">Ganoderma boninense</name>
    <dbReference type="NCBI Taxonomy" id="34458"/>
    <lineage>
        <taxon>Eukaryota</taxon>
        <taxon>Fungi</taxon>
        <taxon>Dikarya</taxon>
        <taxon>Basidiomycota</taxon>
        <taxon>Agaricomycotina</taxon>
        <taxon>Agaricomycetes</taxon>
        <taxon>Polyporales</taxon>
        <taxon>Polyporaceae</taxon>
        <taxon>Ganoderma</taxon>
    </lineage>
</organism>
<gene>
    <name evidence="1" type="primary">Q9P304</name>
</gene>
<sequence>MDQKGIRRSRKLLRPLAQRTRKWIRDLNKDKFTSVVEVGADGTFIGGDLELSKGDEDEFEAEVTGAKPGIIWLMSIEPVETEDGGEDDLMGGTPKVIRFV</sequence>
<name>A0A5K1K2Y9_9APHY</name>
<protein>
    <submittedName>
        <fullName evidence="1">Alcohol oxidase</fullName>
    </submittedName>
</protein>
<dbReference type="AlphaFoldDB" id="A0A5K1K2Y9"/>
<dbReference type="EMBL" id="LR727344">
    <property type="protein sequence ID" value="VWO99020.1"/>
    <property type="molecule type" value="Genomic_DNA"/>
</dbReference>
<proteinExistence type="predicted"/>
<evidence type="ECO:0000313" key="1">
    <source>
        <dbReference type="EMBL" id="VWO99020.1"/>
    </source>
</evidence>
<accession>A0A5K1K2Y9</accession>
<reference evidence="1" key="1">
    <citation type="submission" date="2019-10" db="EMBL/GenBank/DDBJ databases">
        <authorList>
            <person name="Nor Muhammad N."/>
        </authorList>
    </citation>
    <scope>NUCLEOTIDE SEQUENCE</scope>
</reference>